<dbReference type="Pfam" id="PF13967">
    <property type="entry name" value="RSN1_TM"/>
    <property type="match status" value="1"/>
</dbReference>
<dbReference type="InterPro" id="IPR003864">
    <property type="entry name" value="CSC1/OSCA1-like_7TM"/>
</dbReference>
<evidence type="ECO:0000256" key="1">
    <source>
        <dbReference type="ARBA" id="ARBA00004141"/>
    </source>
</evidence>
<protein>
    <recommendedName>
        <fullName evidence="14">ERD4-related membrane protein</fullName>
    </recommendedName>
</protein>
<keyword evidence="13" id="KW-1185">Reference proteome</keyword>
<evidence type="ECO:0000256" key="2">
    <source>
        <dbReference type="ARBA" id="ARBA00007779"/>
    </source>
</evidence>
<feature type="transmembrane region" description="Helical" evidence="8">
    <location>
        <begin position="758"/>
        <end position="778"/>
    </location>
</feature>
<evidence type="ECO:0000313" key="13">
    <source>
        <dbReference type="Proteomes" id="UP001054857"/>
    </source>
</evidence>
<feature type="transmembrane region" description="Helical" evidence="8">
    <location>
        <begin position="904"/>
        <end position="929"/>
    </location>
</feature>
<evidence type="ECO:0000256" key="7">
    <source>
        <dbReference type="SAM" id="MobiDB-lite"/>
    </source>
</evidence>
<evidence type="ECO:0008006" key="14">
    <source>
        <dbReference type="Google" id="ProtNLM"/>
    </source>
</evidence>
<feature type="compositionally biased region" description="Low complexity" evidence="7">
    <location>
        <begin position="374"/>
        <end position="404"/>
    </location>
</feature>
<dbReference type="Proteomes" id="UP001054857">
    <property type="component" value="Unassembled WGS sequence"/>
</dbReference>
<comment type="similarity">
    <text evidence="2">Belongs to the CSC1 (TC 1.A.17) family.</text>
</comment>
<dbReference type="Pfam" id="PF02714">
    <property type="entry name" value="RSN1_7TM"/>
    <property type="match status" value="1"/>
</dbReference>
<dbReference type="Pfam" id="PF14703">
    <property type="entry name" value="PHM7_cyt"/>
    <property type="match status" value="1"/>
</dbReference>
<feature type="region of interest" description="Disordered" evidence="7">
    <location>
        <begin position="299"/>
        <end position="404"/>
    </location>
</feature>
<feature type="transmembrane region" description="Helical" evidence="8">
    <location>
        <begin position="867"/>
        <end position="884"/>
    </location>
</feature>
<feature type="compositionally biased region" description="Low complexity" evidence="7">
    <location>
        <begin position="299"/>
        <end position="318"/>
    </location>
</feature>
<feature type="domain" description="CSC1/OSCA1-like cytosolic" evidence="11">
    <location>
        <begin position="542"/>
        <end position="695"/>
    </location>
</feature>
<dbReference type="GO" id="GO:0005886">
    <property type="term" value="C:plasma membrane"/>
    <property type="evidence" value="ECO:0007669"/>
    <property type="project" value="TreeGrafter"/>
</dbReference>
<proteinExistence type="inferred from homology"/>
<dbReference type="EMBL" id="BMAR01000032">
    <property type="protein sequence ID" value="GFR49707.1"/>
    <property type="molecule type" value="Genomic_DNA"/>
</dbReference>
<evidence type="ECO:0000256" key="3">
    <source>
        <dbReference type="ARBA" id="ARBA00022448"/>
    </source>
</evidence>
<evidence type="ECO:0000259" key="11">
    <source>
        <dbReference type="Pfam" id="PF14703"/>
    </source>
</evidence>
<feature type="transmembrane region" description="Helical" evidence="8">
    <location>
        <begin position="91"/>
        <end position="109"/>
    </location>
</feature>
<comment type="subcellular location">
    <subcellularLocation>
        <location evidence="1">Membrane</location>
        <topology evidence="1">Multi-pass membrane protein</topology>
    </subcellularLocation>
</comment>
<dbReference type="AlphaFoldDB" id="A0AAD3DZI2"/>
<feature type="transmembrane region" description="Helical" evidence="8">
    <location>
        <begin position="166"/>
        <end position="185"/>
    </location>
</feature>
<evidence type="ECO:0000256" key="8">
    <source>
        <dbReference type="SAM" id="Phobius"/>
    </source>
</evidence>
<keyword evidence="5 8" id="KW-1133">Transmembrane helix</keyword>
<dbReference type="InterPro" id="IPR027815">
    <property type="entry name" value="CSC1/OSCA1-like_cyt"/>
</dbReference>
<dbReference type="PANTHER" id="PTHR13018">
    <property type="entry name" value="PROBABLE MEMBRANE PROTEIN DUF221-RELATED"/>
    <property type="match status" value="1"/>
</dbReference>
<feature type="domain" description="CSC1/OSCA1-like 7TM region" evidence="9">
    <location>
        <begin position="708"/>
        <end position="975"/>
    </location>
</feature>
<feature type="transmembrane region" description="Helical" evidence="8">
    <location>
        <begin position="799"/>
        <end position="818"/>
    </location>
</feature>
<feature type="transmembrane region" description="Helical" evidence="8">
    <location>
        <begin position="708"/>
        <end position="732"/>
    </location>
</feature>
<evidence type="ECO:0000256" key="4">
    <source>
        <dbReference type="ARBA" id="ARBA00022692"/>
    </source>
</evidence>
<keyword evidence="4 8" id="KW-0812">Transmembrane</keyword>
<name>A0AAD3DZI2_9CHLO</name>
<evidence type="ECO:0000256" key="6">
    <source>
        <dbReference type="ARBA" id="ARBA00023136"/>
    </source>
</evidence>
<feature type="compositionally biased region" description="Polar residues" evidence="7">
    <location>
        <begin position="236"/>
        <end position="247"/>
    </location>
</feature>
<feature type="compositionally biased region" description="Polar residues" evidence="7">
    <location>
        <begin position="352"/>
        <end position="366"/>
    </location>
</feature>
<feature type="transmembrane region" description="Helical" evidence="8">
    <location>
        <begin position="6"/>
        <end position="29"/>
    </location>
</feature>
<feature type="region of interest" description="Disordered" evidence="7">
    <location>
        <begin position="227"/>
        <end position="247"/>
    </location>
</feature>
<evidence type="ECO:0000259" key="10">
    <source>
        <dbReference type="Pfam" id="PF13967"/>
    </source>
</evidence>
<accession>A0AAD3DZI2</accession>
<evidence type="ECO:0000259" key="9">
    <source>
        <dbReference type="Pfam" id="PF02714"/>
    </source>
</evidence>
<feature type="transmembrane region" description="Helical" evidence="8">
    <location>
        <begin position="838"/>
        <end position="855"/>
    </location>
</feature>
<sequence>MAAGSAAVLTSFLTNLYICLGCFTAFTLLRVRPWARRFFAARRYAKDIDLKPKRLPNGPFGWIFPVLTYEEEDIIDECGLDCAMYLRILRFGVYLFFVLTIWCIIVILPPNMTSNEIDRLLALEASNSNTTVGSNTTSSSSSTSEYKFTNFDHYSLSNLPARSSKMWAHLISVYFVVLYVHWLLWRFNKESVLLRLMFLGNAKRGGPSHTVLVTDIPGVTQVVARSLRGEKRKNGESSPGLSKSPSFTNIMFQADTTCSKANQEDKSSSAAAAAAAPCPAPSGAAAPVVAVVASTSNVGTPAKAPGAAAPASVTSTSGKSPGATEPVSVKDTLPVSEPPTPLRSLPVGTAGPNGTTAPYATPQNAAEGSRAAKSGSSSSNGTSSTVSVDLASPPAGAGAGAGADAQQGCGGCLPLVSKVASEIRSARSSSGGSAAPSGFASYQCVVADPDPRFVATGGRLELPRVGKGNAEILAELQTVEPEDLARTLPPNLGVDTRPLPPSRRLGKRFSYDLSCRVLDPHADATRRLKSGLTPQQFVAGEFSLVFSPHNVAAVNMIQDTAGLEPLAEEFNKVAEQLEDYLDMARLRLKLRKELPQKQLTILCALYGDWEYVKKHNTKWFVKVDAVEFWLERLRFLRERIKVEQEIAMRKIAPSAFVTFNTRMSQAVAANSLLSHDETYWRVQNAPAPFEVVWKNLALTLPVKSGRLYILWAAFWAMAIFFMIPVTAIQALIEVPKLAKVPVLGAIVTAPAVRQILEAIVPGLALKIFLALVPLLLRIMALLSGATSQSEIDFGVTKRFFLFQVIVVFFGNIIAGSFFNQLKQWANDPASVVPTLGKSIPMTSTFFITYLLINGLSVKAIAFFRPPAFILFWVLSRFAGSPRARQRIWMYQYTDNGTTVVDHTIAMMIGMTFSCINPIVCPAALCYFLVNYVGERYNNIYVFRRTYESGGMLWKTVYNQVMVGLYIMQLAMLGLLSIKKFPFAPLIIPLLICSIASHISTLKLYRRPWSVAALHDAAEMDLLEADQRRMQLLAAAKEERKKKRDKRKREEEVREAEAESLLPPQPADAPEAEKPGKAERLLMESLKGDGFAMTAKEKREIAEMYLNPAFKVKLEDVERLARLAAEVQSRLPRLNEWVAQYKAYQREVKRQKHRGKTALPPPPKMPEDLTIYDMDLALMDSDEDEAVVGTNGAYPGSGKGSAGKQPSVEMRDGAAEV</sequence>
<keyword evidence="6 8" id="KW-0472">Membrane</keyword>
<evidence type="ECO:0000313" key="12">
    <source>
        <dbReference type="EMBL" id="GFR49707.1"/>
    </source>
</evidence>
<feature type="region of interest" description="Disordered" evidence="7">
    <location>
        <begin position="1036"/>
        <end position="1074"/>
    </location>
</feature>
<dbReference type="InterPro" id="IPR032880">
    <property type="entry name" value="CSC1/OSCA1-like_N"/>
</dbReference>
<organism evidence="12 13">
    <name type="scientific">Astrephomene gubernaculifera</name>
    <dbReference type="NCBI Taxonomy" id="47775"/>
    <lineage>
        <taxon>Eukaryota</taxon>
        <taxon>Viridiplantae</taxon>
        <taxon>Chlorophyta</taxon>
        <taxon>core chlorophytes</taxon>
        <taxon>Chlorophyceae</taxon>
        <taxon>CS clade</taxon>
        <taxon>Chlamydomonadales</taxon>
        <taxon>Astrephomenaceae</taxon>
        <taxon>Astrephomene</taxon>
    </lineage>
</organism>
<keyword evidence="3" id="KW-0813">Transport</keyword>
<dbReference type="InterPro" id="IPR045122">
    <property type="entry name" value="Csc1-like"/>
</dbReference>
<reference evidence="12 13" key="1">
    <citation type="journal article" date="2021" name="Sci. Rep.">
        <title>Genome sequencing of the multicellular alga Astrephomene provides insights into convergent evolution of germ-soma differentiation.</title>
        <authorList>
            <person name="Yamashita S."/>
            <person name="Yamamoto K."/>
            <person name="Matsuzaki R."/>
            <person name="Suzuki S."/>
            <person name="Yamaguchi H."/>
            <person name="Hirooka S."/>
            <person name="Minakuchi Y."/>
            <person name="Miyagishima S."/>
            <person name="Kawachi M."/>
            <person name="Toyoda A."/>
            <person name="Nozaki H."/>
        </authorList>
    </citation>
    <scope>NUCLEOTIDE SEQUENCE [LARGE SCALE GENOMIC DNA]</scope>
    <source>
        <strain evidence="12 13">NIES-4017</strain>
    </source>
</reference>
<evidence type="ECO:0000256" key="5">
    <source>
        <dbReference type="ARBA" id="ARBA00022989"/>
    </source>
</evidence>
<feature type="transmembrane region" description="Helical" evidence="8">
    <location>
        <begin position="983"/>
        <end position="1004"/>
    </location>
</feature>
<feature type="transmembrane region" description="Helical" evidence="8">
    <location>
        <begin position="956"/>
        <end position="977"/>
    </location>
</feature>
<gene>
    <name evidence="12" type="ORF">Agub_g11860</name>
</gene>
<dbReference type="GO" id="GO:0005227">
    <property type="term" value="F:calcium-activated cation channel activity"/>
    <property type="evidence" value="ECO:0007669"/>
    <property type="project" value="InterPro"/>
</dbReference>
<dbReference type="PANTHER" id="PTHR13018:SF5">
    <property type="entry name" value="RE44586P"/>
    <property type="match status" value="1"/>
</dbReference>
<feature type="compositionally biased region" description="Basic and acidic residues" evidence="7">
    <location>
        <begin position="1047"/>
        <end position="1056"/>
    </location>
</feature>
<feature type="region of interest" description="Disordered" evidence="7">
    <location>
        <begin position="1186"/>
        <end position="1216"/>
    </location>
</feature>
<feature type="domain" description="CSC1/OSCA1-like N-terminal transmembrane" evidence="10">
    <location>
        <begin position="7"/>
        <end position="186"/>
    </location>
</feature>
<comment type="caution">
    <text evidence="12">The sequence shown here is derived from an EMBL/GenBank/DDBJ whole genome shotgun (WGS) entry which is preliminary data.</text>
</comment>